<name>A0A067JRI5_JATCU</name>
<dbReference type="GO" id="GO:0000209">
    <property type="term" value="P:protein polyubiquitination"/>
    <property type="evidence" value="ECO:0007669"/>
    <property type="project" value="TreeGrafter"/>
</dbReference>
<gene>
    <name evidence="3" type="ORF">JCGZ_26431</name>
</gene>
<dbReference type="AlphaFoldDB" id="A0A067JRI5"/>
<dbReference type="KEGG" id="jcu:105648780"/>
<reference evidence="3 4" key="1">
    <citation type="journal article" date="2014" name="PLoS ONE">
        <title>Global Analysis of Gene Expression Profiles in Physic Nut (Jatropha curcas L.) Seedlings Exposed to Salt Stress.</title>
        <authorList>
            <person name="Zhang L."/>
            <person name="Zhang C."/>
            <person name="Wu P."/>
            <person name="Chen Y."/>
            <person name="Li M."/>
            <person name="Jiang H."/>
            <person name="Wu G."/>
        </authorList>
    </citation>
    <scope>NUCLEOTIDE SEQUENCE [LARGE SCALE GENOMIC DNA]</scope>
    <source>
        <strain evidence="4">cv. GZQX0401</strain>
        <tissue evidence="3">Young leaves</tissue>
    </source>
</reference>
<evidence type="ECO:0000313" key="3">
    <source>
        <dbReference type="EMBL" id="KDP22600.1"/>
    </source>
</evidence>
<keyword evidence="4" id="KW-1185">Reference proteome</keyword>
<dbReference type="OrthoDB" id="509497at2759"/>
<dbReference type="InterPro" id="IPR036047">
    <property type="entry name" value="F-box-like_dom_sf"/>
</dbReference>
<dbReference type="Proteomes" id="UP000027138">
    <property type="component" value="Unassembled WGS sequence"/>
</dbReference>
<dbReference type="PANTHER" id="PTHR14939">
    <property type="entry name" value="F-BOX ONLY PROTEIN 22"/>
    <property type="match status" value="1"/>
</dbReference>
<protein>
    <recommendedName>
        <fullName evidence="2">F-box domain-containing protein</fullName>
    </recommendedName>
</protein>
<sequence>MEKNNPSQEKMMRASGFPLVSEDVMENILSRLPALSFASAACVNKSWNEVCGRILSRPKLASALSLNPSLHDAVKEVLDKVLSEPIAPHFAIACIGKKFSLEVTHRLITEKLGSSVPTITNVANGIIGFDALTNKLKEVKWESSDDEDDRDHGCGSNGPDSTGDSLLDRGIVLVVGFVPGLKVDAIPLLRPNKVPGIPLVDKFVTDIRNFTASFSDSMSPAGIIVFGDEETDMKPVLANMDFAMDEETVIVGNANGRFLCSSADNTRNNHSDTYYLDAVALVFAKDKHKSADIGETQFHVTLSTGVIPFGPQLQAVCVIAKDSERSWLTARMEGQPEILYGEGLLVDIKDQLDDNETPDLYIGVVQHREFSTGQSSSSGASLAFYEVLGGDKEFFIINGVGVKPGDYFLFYHSDSDTASSSCGNAYRNLAILKEESSNKNCLQSRNVAGNNEEKEVLGGLIFSGYPRGEAFYPCVDTFPFSDNFPGVPLAGVFCSGEIGRGSSSSISQEDDEQNSARCSLHYHSTVYLVMSYVPAISKR</sequence>
<dbReference type="PANTHER" id="PTHR14939:SF8">
    <property type="entry name" value="FIST C-DOMAIN DOMAIN-CONTAINING PROTEIN"/>
    <property type="match status" value="1"/>
</dbReference>
<dbReference type="InterPro" id="IPR001810">
    <property type="entry name" value="F-box_dom"/>
</dbReference>
<organism evidence="3 4">
    <name type="scientific">Jatropha curcas</name>
    <name type="common">Barbados nut</name>
    <dbReference type="NCBI Taxonomy" id="180498"/>
    <lineage>
        <taxon>Eukaryota</taxon>
        <taxon>Viridiplantae</taxon>
        <taxon>Streptophyta</taxon>
        <taxon>Embryophyta</taxon>
        <taxon>Tracheophyta</taxon>
        <taxon>Spermatophyta</taxon>
        <taxon>Magnoliopsida</taxon>
        <taxon>eudicotyledons</taxon>
        <taxon>Gunneridae</taxon>
        <taxon>Pentapetalae</taxon>
        <taxon>rosids</taxon>
        <taxon>fabids</taxon>
        <taxon>Malpighiales</taxon>
        <taxon>Euphorbiaceae</taxon>
        <taxon>Crotonoideae</taxon>
        <taxon>Jatropheae</taxon>
        <taxon>Jatropha</taxon>
    </lineage>
</organism>
<proteinExistence type="predicted"/>
<evidence type="ECO:0000313" key="4">
    <source>
        <dbReference type="Proteomes" id="UP000027138"/>
    </source>
</evidence>
<dbReference type="EMBL" id="KK915447">
    <property type="protein sequence ID" value="KDP22600.1"/>
    <property type="molecule type" value="Genomic_DNA"/>
</dbReference>
<evidence type="ECO:0000256" key="1">
    <source>
        <dbReference type="SAM" id="MobiDB-lite"/>
    </source>
</evidence>
<evidence type="ECO:0000259" key="2">
    <source>
        <dbReference type="Pfam" id="PF00646"/>
    </source>
</evidence>
<dbReference type="STRING" id="180498.A0A067JRI5"/>
<accession>A0A067JRI5</accession>
<dbReference type="GO" id="GO:0032436">
    <property type="term" value="P:positive regulation of proteasomal ubiquitin-dependent protein catabolic process"/>
    <property type="evidence" value="ECO:0007669"/>
    <property type="project" value="TreeGrafter"/>
</dbReference>
<feature type="region of interest" description="Disordered" evidence="1">
    <location>
        <begin position="142"/>
        <end position="162"/>
    </location>
</feature>
<feature type="domain" description="F-box" evidence="2">
    <location>
        <begin position="22"/>
        <end position="52"/>
    </location>
</feature>
<dbReference type="SUPFAM" id="SSF81383">
    <property type="entry name" value="F-box domain"/>
    <property type="match status" value="1"/>
</dbReference>
<dbReference type="Pfam" id="PF00646">
    <property type="entry name" value="F-box"/>
    <property type="match status" value="1"/>
</dbReference>